<gene>
    <name evidence="2" type="ORF">H8K47_11620</name>
</gene>
<dbReference type="Proteomes" id="UP000612361">
    <property type="component" value="Unassembled WGS sequence"/>
</dbReference>
<proteinExistence type="predicted"/>
<dbReference type="EMBL" id="JACOGG010000011">
    <property type="protein sequence ID" value="MBC3936012.1"/>
    <property type="molecule type" value="Genomic_DNA"/>
</dbReference>
<keyword evidence="3" id="KW-1185">Reference proteome</keyword>
<feature type="signal peptide" evidence="1">
    <location>
        <begin position="1"/>
        <end position="24"/>
    </location>
</feature>
<dbReference type="InterPro" id="IPR010239">
    <property type="entry name" value="CHP02001"/>
</dbReference>
<dbReference type="AlphaFoldDB" id="A0A923I3U0"/>
<keyword evidence="1" id="KW-0732">Signal</keyword>
<evidence type="ECO:0000313" key="2">
    <source>
        <dbReference type="EMBL" id="MBC3936012.1"/>
    </source>
</evidence>
<dbReference type="Pfam" id="PF09694">
    <property type="entry name" value="Gcw_chp"/>
    <property type="match status" value="1"/>
</dbReference>
<feature type="chain" id="PRO_5037964659" evidence="1">
    <location>
        <begin position="25"/>
        <end position="258"/>
    </location>
</feature>
<accession>A0A923I3U0</accession>
<dbReference type="NCBIfam" id="TIGR02001">
    <property type="entry name" value="gcw_chp"/>
    <property type="match status" value="1"/>
</dbReference>
<sequence length="258" mass="27452">MKKNTLYAALLLSSAALSTSAALAQEAKPDLDLSFNASLISDYRYRGISQTRLDPALQGGADLSHTPTGLYAGTWLSTIKWIKDTPGAGSTPLEWDVYAGKKGQLSPDLSYDVGVLGYIYAGNKLDQVGLKDANTLELYGQLNYGPAYLKYSHAFTPLFGIVDSKNSGYLDLGANIVLREGLTLNLHAGYQKVQGINASAASYSDYKIGVSQDVNLLGGMTFSLAAIGTNADKNFYASAANGKFMGKNSLVVSVSKTF</sequence>
<evidence type="ECO:0000313" key="3">
    <source>
        <dbReference type="Proteomes" id="UP000612361"/>
    </source>
</evidence>
<protein>
    <submittedName>
        <fullName evidence="2">Uncharacterized protein</fullName>
    </submittedName>
</protein>
<evidence type="ECO:0000256" key="1">
    <source>
        <dbReference type="SAM" id="SignalP"/>
    </source>
</evidence>
<dbReference type="RefSeq" id="WP_186881575.1">
    <property type="nucleotide sequence ID" value="NZ_JACOGG010000011.1"/>
</dbReference>
<organism evidence="2 3">
    <name type="scientific">Undibacterium rugosum</name>
    <dbReference type="NCBI Taxonomy" id="2762291"/>
    <lineage>
        <taxon>Bacteria</taxon>
        <taxon>Pseudomonadati</taxon>
        <taxon>Pseudomonadota</taxon>
        <taxon>Betaproteobacteria</taxon>
        <taxon>Burkholderiales</taxon>
        <taxon>Oxalobacteraceae</taxon>
        <taxon>Undibacterium</taxon>
    </lineage>
</organism>
<reference evidence="2" key="1">
    <citation type="submission" date="2020-08" db="EMBL/GenBank/DDBJ databases">
        <title>Novel species isolated from subtropical streams in China.</title>
        <authorList>
            <person name="Lu H."/>
        </authorList>
    </citation>
    <scope>NUCLEOTIDE SEQUENCE</scope>
    <source>
        <strain evidence="2">CY7W</strain>
    </source>
</reference>
<name>A0A923I3U0_9BURK</name>
<comment type="caution">
    <text evidence="2">The sequence shown here is derived from an EMBL/GenBank/DDBJ whole genome shotgun (WGS) entry which is preliminary data.</text>
</comment>